<feature type="domain" description="Phosphoribosyltransferase" evidence="17">
    <location>
        <begin position="13"/>
        <end position="159"/>
    </location>
</feature>
<comment type="function">
    <text evidence="2">Purine salvage pathway enzyme that catalyzes the transfer of the ribosyl-5-phosphate group from 5-phospho-alpha-D-ribose 1-diphosphate (PRPP) to the N9 position of the 6-oxopurines hypoxanthine and guanine to form the corresponding ribonucleotides IMP (inosine 5'-monophosphate) and GMP (guanosine 5'-monophosphate), with the release of PPi.</text>
</comment>
<evidence type="ECO:0000256" key="10">
    <source>
        <dbReference type="ARBA" id="ARBA00022723"/>
    </source>
</evidence>
<evidence type="ECO:0000256" key="8">
    <source>
        <dbReference type="ARBA" id="ARBA00022676"/>
    </source>
</evidence>
<dbReference type="UniPathway" id="UPA00591">
    <property type="reaction ID" value="UER00648"/>
</dbReference>
<keyword evidence="10 16" id="KW-0479">Metal-binding</keyword>
<comment type="cofactor">
    <cofactor evidence="1 16">
        <name>Mg(2+)</name>
        <dbReference type="ChEBI" id="CHEBI:18420"/>
    </cofactor>
</comment>
<keyword evidence="12 16" id="KW-0547">Nucleotide-binding</keyword>
<dbReference type="GO" id="GO:0032264">
    <property type="term" value="P:IMP salvage"/>
    <property type="evidence" value="ECO:0007669"/>
    <property type="project" value="UniProtKB-UniPathway"/>
</dbReference>
<proteinExistence type="inferred from homology"/>
<dbReference type="FunFam" id="3.40.50.2020:FF:000006">
    <property type="entry name" value="Hypoxanthine phosphoribosyltransferase"/>
    <property type="match status" value="1"/>
</dbReference>
<dbReference type="AlphaFoldDB" id="A0A1H3H420"/>
<dbReference type="InterPro" id="IPR005904">
    <property type="entry name" value="Hxn_phspho_trans"/>
</dbReference>
<keyword evidence="19" id="KW-1185">Reference proteome</keyword>
<evidence type="ECO:0000313" key="18">
    <source>
        <dbReference type="EMBL" id="SDY09975.1"/>
    </source>
</evidence>
<evidence type="ECO:0000259" key="17">
    <source>
        <dbReference type="Pfam" id="PF00156"/>
    </source>
</evidence>
<evidence type="ECO:0000256" key="7">
    <source>
        <dbReference type="ARBA" id="ARBA00022490"/>
    </source>
</evidence>
<organism evidence="18 19">
    <name type="scientific">Eubacterium barkeri</name>
    <name type="common">Clostridium barkeri</name>
    <dbReference type="NCBI Taxonomy" id="1528"/>
    <lineage>
        <taxon>Bacteria</taxon>
        <taxon>Bacillati</taxon>
        <taxon>Bacillota</taxon>
        <taxon>Clostridia</taxon>
        <taxon>Eubacteriales</taxon>
        <taxon>Eubacteriaceae</taxon>
        <taxon>Eubacterium</taxon>
    </lineage>
</organism>
<evidence type="ECO:0000256" key="4">
    <source>
        <dbReference type="ARBA" id="ARBA00004669"/>
    </source>
</evidence>
<evidence type="ECO:0000256" key="6">
    <source>
        <dbReference type="ARBA" id="ARBA00008391"/>
    </source>
</evidence>
<comment type="pathway">
    <text evidence="5">Purine metabolism; GMP biosynthesis via salvage pathway; GMP from guanine: step 1/1.</text>
</comment>
<comment type="similarity">
    <text evidence="6 16">Belongs to the purine/pyrimidine phosphoribosyltransferase family.</text>
</comment>
<dbReference type="PANTHER" id="PTHR43340">
    <property type="entry name" value="HYPOXANTHINE-GUANINE PHOSPHORIBOSYLTRANSFERASE"/>
    <property type="match status" value="1"/>
</dbReference>
<dbReference type="GO" id="GO:0006178">
    <property type="term" value="P:guanine salvage"/>
    <property type="evidence" value="ECO:0007669"/>
    <property type="project" value="TreeGrafter"/>
</dbReference>
<dbReference type="PANTHER" id="PTHR43340:SF1">
    <property type="entry name" value="HYPOXANTHINE PHOSPHORIBOSYLTRANSFERASE"/>
    <property type="match status" value="1"/>
</dbReference>
<keyword evidence="8 16" id="KW-0328">Glycosyltransferase</keyword>
<keyword evidence="9 16" id="KW-0808">Transferase</keyword>
<dbReference type="RefSeq" id="WP_090245923.1">
    <property type="nucleotide sequence ID" value="NZ_FNOU01000016.1"/>
</dbReference>
<evidence type="ECO:0000256" key="9">
    <source>
        <dbReference type="ARBA" id="ARBA00022679"/>
    </source>
</evidence>
<dbReference type="GO" id="GO:0005829">
    <property type="term" value="C:cytosol"/>
    <property type="evidence" value="ECO:0007669"/>
    <property type="project" value="TreeGrafter"/>
</dbReference>
<evidence type="ECO:0000256" key="3">
    <source>
        <dbReference type="ARBA" id="ARBA00004496"/>
    </source>
</evidence>
<dbReference type="Proteomes" id="UP000199652">
    <property type="component" value="Unassembled WGS sequence"/>
</dbReference>
<dbReference type="EC" id="2.4.2.8" evidence="16"/>
<dbReference type="GO" id="GO:0000287">
    <property type="term" value="F:magnesium ion binding"/>
    <property type="evidence" value="ECO:0007669"/>
    <property type="project" value="TreeGrafter"/>
</dbReference>
<dbReference type="Pfam" id="PF00156">
    <property type="entry name" value="Pribosyltran"/>
    <property type="match status" value="1"/>
</dbReference>
<dbReference type="GO" id="GO:0004422">
    <property type="term" value="F:hypoxanthine phosphoribosyltransferase activity"/>
    <property type="evidence" value="ECO:0007669"/>
    <property type="project" value="InterPro"/>
</dbReference>
<keyword evidence="11 16" id="KW-0660">Purine salvage</keyword>
<reference evidence="19" key="1">
    <citation type="submission" date="2016-10" db="EMBL/GenBank/DDBJ databases">
        <authorList>
            <person name="Varghese N."/>
            <person name="Submissions S."/>
        </authorList>
    </citation>
    <scope>NUCLEOTIDE SEQUENCE [LARGE SCALE GENOMIC DNA]</scope>
    <source>
        <strain evidence="19">VPI 5359</strain>
    </source>
</reference>
<evidence type="ECO:0000256" key="11">
    <source>
        <dbReference type="ARBA" id="ARBA00022726"/>
    </source>
</evidence>
<dbReference type="GO" id="GO:0006166">
    <property type="term" value="P:purine ribonucleoside salvage"/>
    <property type="evidence" value="ECO:0007669"/>
    <property type="project" value="UniProtKB-KW"/>
</dbReference>
<dbReference type="GO" id="GO:0000166">
    <property type="term" value="F:nucleotide binding"/>
    <property type="evidence" value="ECO:0007669"/>
    <property type="project" value="UniProtKB-KW"/>
</dbReference>
<dbReference type="InterPro" id="IPR050408">
    <property type="entry name" value="HGPRT"/>
</dbReference>
<comment type="pathway">
    <text evidence="4 16">Purine metabolism; IMP biosynthesis via salvage pathway; IMP from hypoxanthine: step 1/1.</text>
</comment>
<evidence type="ECO:0000256" key="2">
    <source>
        <dbReference type="ARBA" id="ARBA00002049"/>
    </source>
</evidence>
<evidence type="ECO:0000256" key="13">
    <source>
        <dbReference type="ARBA" id="ARBA00022842"/>
    </source>
</evidence>
<dbReference type="EMBL" id="FNOU01000016">
    <property type="protein sequence ID" value="SDY09975.1"/>
    <property type="molecule type" value="Genomic_DNA"/>
</dbReference>
<sequence>MNKDVERILLTEETLSKRVREMGQQISRDFCGRSVLAICILKGSVVFFSDLIRQIEGDVQIAFISAASYGAGAESSGDVKVTEIMEIPIDGRDVIIVEDIVDSGHTLARIRDAFDKKGASSVTICTLLDKPERREIPVAVDYSGFTIPNEFVVGYGLDYNQCYRNLPYVGILKREVYE</sequence>
<evidence type="ECO:0000256" key="16">
    <source>
        <dbReference type="RuleBase" id="RU364099"/>
    </source>
</evidence>
<dbReference type="CDD" id="cd06223">
    <property type="entry name" value="PRTases_typeI"/>
    <property type="match status" value="1"/>
</dbReference>
<dbReference type="Gene3D" id="3.40.50.2020">
    <property type="match status" value="1"/>
</dbReference>
<comment type="subcellular location">
    <subcellularLocation>
        <location evidence="3 16">Cytoplasm</location>
    </subcellularLocation>
</comment>
<evidence type="ECO:0000256" key="14">
    <source>
        <dbReference type="ARBA" id="ARBA00048811"/>
    </source>
</evidence>
<dbReference type="InterPro" id="IPR000836">
    <property type="entry name" value="PRTase_dom"/>
</dbReference>
<dbReference type="SUPFAM" id="SSF53271">
    <property type="entry name" value="PRTase-like"/>
    <property type="match status" value="1"/>
</dbReference>
<evidence type="ECO:0000256" key="5">
    <source>
        <dbReference type="ARBA" id="ARBA00004676"/>
    </source>
</evidence>
<gene>
    <name evidence="18" type="ORF">SAMN04488579_11639</name>
</gene>
<evidence type="ECO:0000256" key="1">
    <source>
        <dbReference type="ARBA" id="ARBA00001946"/>
    </source>
</evidence>
<name>A0A1H3H420_EUBBA</name>
<evidence type="ECO:0000313" key="19">
    <source>
        <dbReference type="Proteomes" id="UP000199652"/>
    </source>
</evidence>
<keyword evidence="7 16" id="KW-0963">Cytoplasm</keyword>
<dbReference type="GO" id="GO:0046100">
    <property type="term" value="P:hypoxanthine metabolic process"/>
    <property type="evidence" value="ECO:0007669"/>
    <property type="project" value="TreeGrafter"/>
</dbReference>
<comment type="catalytic activity">
    <reaction evidence="14">
        <text>GMP + diphosphate = guanine + 5-phospho-alpha-D-ribose 1-diphosphate</text>
        <dbReference type="Rhea" id="RHEA:25424"/>
        <dbReference type="ChEBI" id="CHEBI:16235"/>
        <dbReference type="ChEBI" id="CHEBI:33019"/>
        <dbReference type="ChEBI" id="CHEBI:58017"/>
        <dbReference type="ChEBI" id="CHEBI:58115"/>
        <dbReference type="EC" id="2.4.2.8"/>
    </reaction>
    <physiologicalReaction direction="right-to-left" evidence="14">
        <dbReference type="Rhea" id="RHEA:25426"/>
    </physiologicalReaction>
</comment>
<dbReference type="OrthoDB" id="9802824at2"/>
<evidence type="ECO:0000256" key="15">
    <source>
        <dbReference type="ARBA" id="ARBA00049402"/>
    </source>
</evidence>
<protein>
    <recommendedName>
        <fullName evidence="16">Hypoxanthine phosphoribosyltransferase</fullName>
        <ecNumber evidence="16">2.4.2.8</ecNumber>
    </recommendedName>
</protein>
<dbReference type="GO" id="GO:0052657">
    <property type="term" value="F:guanine phosphoribosyltransferase activity"/>
    <property type="evidence" value="ECO:0007669"/>
    <property type="project" value="RHEA"/>
</dbReference>
<comment type="catalytic activity">
    <reaction evidence="15">
        <text>IMP + diphosphate = hypoxanthine + 5-phospho-alpha-D-ribose 1-diphosphate</text>
        <dbReference type="Rhea" id="RHEA:17973"/>
        <dbReference type="ChEBI" id="CHEBI:17368"/>
        <dbReference type="ChEBI" id="CHEBI:33019"/>
        <dbReference type="ChEBI" id="CHEBI:58017"/>
        <dbReference type="ChEBI" id="CHEBI:58053"/>
        <dbReference type="EC" id="2.4.2.8"/>
    </reaction>
    <physiologicalReaction direction="right-to-left" evidence="15">
        <dbReference type="Rhea" id="RHEA:17975"/>
    </physiologicalReaction>
</comment>
<accession>A0A1H3H420</accession>
<dbReference type="GO" id="GO:0032263">
    <property type="term" value="P:GMP salvage"/>
    <property type="evidence" value="ECO:0007669"/>
    <property type="project" value="TreeGrafter"/>
</dbReference>
<evidence type="ECO:0000256" key="12">
    <source>
        <dbReference type="ARBA" id="ARBA00022741"/>
    </source>
</evidence>
<dbReference type="STRING" id="1528.SAMN04488579_11639"/>
<dbReference type="InterPro" id="IPR029057">
    <property type="entry name" value="PRTase-like"/>
</dbReference>
<dbReference type="NCBIfam" id="TIGR01203">
    <property type="entry name" value="HGPRTase"/>
    <property type="match status" value="1"/>
</dbReference>
<keyword evidence="13 16" id="KW-0460">Magnesium</keyword>